<dbReference type="RefSeq" id="WP_078346386.1">
    <property type="nucleotide sequence ID" value="NZ_MBTF01000001.1"/>
</dbReference>
<dbReference type="OrthoDB" id="664808at2"/>
<dbReference type="Proteomes" id="UP000189739">
    <property type="component" value="Unassembled WGS sequence"/>
</dbReference>
<dbReference type="EMBL" id="MBTF01000001">
    <property type="protein sequence ID" value="OOQ62189.1"/>
    <property type="molecule type" value="Genomic_DNA"/>
</dbReference>
<name>A0A1S9PMN1_9SPHI</name>
<evidence type="ECO:0000313" key="2">
    <source>
        <dbReference type="Proteomes" id="UP000189739"/>
    </source>
</evidence>
<gene>
    <name evidence="1" type="ORF">BC343_03860</name>
</gene>
<organism evidence="1 2">
    <name type="scientific">Mucilaginibacter pedocola</name>
    <dbReference type="NCBI Taxonomy" id="1792845"/>
    <lineage>
        <taxon>Bacteria</taxon>
        <taxon>Pseudomonadati</taxon>
        <taxon>Bacteroidota</taxon>
        <taxon>Sphingobacteriia</taxon>
        <taxon>Sphingobacteriales</taxon>
        <taxon>Sphingobacteriaceae</taxon>
        <taxon>Mucilaginibacter</taxon>
    </lineage>
</organism>
<comment type="caution">
    <text evidence="1">The sequence shown here is derived from an EMBL/GenBank/DDBJ whole genome shotgun (WGS) entry which is preliminary data.</text>
</comment>
<dbReference type="STRING" id="1792845.BC343_03860"/>
<reference evidence="1 2" key="1">
    <citation type="submission" date="2016-07" db="EMBL/GenBank/DDBJ databases">
        <title>Genomic analysis of zinc-resistant bacterium Mucilaginibacter pedocola TBZ30.</title>
        <authorList>
            <person name="Huang J."/>
            <person name="Tang J."/>
        </authorList>
    </citation>
    <scope>NUCLEOTIDE SEQUENCE [LARGE SCALE GENOMIC DNA]</scope>
    <source>
        <strain evidence="1 2">TBZ30</strain>
    </source>
</reference>
<evidence type="ECO:0000313" key="1">
    <source>
        <dbReference type="EMBL" id="OOQ62189.1"/>
    </source>
</evidence>
<proteinExistence type="predicted"/>
<dbReference type="AlphaFoldDB" id="A0A1S9PMN1"/>
<sequence>MNNFYTKNLSDFGDREIAMLYDTLAAWEQQGLPNGFENSGVKPAMNLSSGYVFLVNDEYQVAMLNNQDWKFSTRCLTAARKDF</sequence>
<protein>
    <submittedName>
        <fullName evidence="1">Uncharacterized protein</fullName>
    </submittedName>
</protein>
<keyword evidence="2" id="KW-1185">Reference proteome</keyword>
<accession>A0A1S9PMN1</accession>